<dbReference type="PANTHER" id="PTHR47861">
    <property type="entry name" value="FKBP-TYPE PEPTIDYL-PROLYL CIS-TRANS ISOMERASE SLYD"/>
    <property type="match status" value="1"/>
</dbReference>
<keyword evidence="7 9" id="KW-0413">Isomerase</keyword>
<keyword evidence="4" id="KW-0963">Cytoplasm</keyword>
<dbReference type="RefSeq" id="WP_180994982.1">
    <property type="nucleotide sequence ID" value="NZ_AP025564.1"/>
</dbReference>
<comment type="subcellular location">
    <subcellularLocation>
        <location evidence="2">Cytoplasm</location>
    </subcellularLocation>
</comment>
<keyword evidence="13" id="KW-1185">Reference proteome</keyword>
<evidence type="ECO:0000256" key="10">
    <source>
        <dbReference type="RuleBase" id="RU003915"/>
    </source>
</evidence>
<evidence type="ECO:0000256" key="6">
    <source>
        <dbReference type="ARBA" id="ARBA00023186"/>
    </source>
</evidence>
<sequence>MDDNSQRVLIEYKGMLEDGTVFDSSEENGPMDITIGAGQVIKGIDEALAEMEVGETRTVTIPCEKAFGRYSEFNVQKRDLRYVPNADELPVGQRISFTGPGGQKVSALVQKIEDGYVFLDFNNKLAGKTLIYDLKIAEVLPKKTRRTPLSNYGAMARTASTRPVSEVPVFNNFLNNLGISPEDIDQRYEALEKGAGESA</sequence>
<evidence type="ECO:0000256" key="9">
    <source>
        <dbReference type="PROSITE-ProRule" id="PRU00277"/>
    </source>
</evidence>
<comment type="similarity">
    <text evidence="3 10">Belongs to the FKBP-type PPIase family.</text>
</comment>
<name>A0ABN6MJE4_9ACTN</name>
<dbReference type="PROSITE" id="PS50059">
    <property type="entry name" value="FKBP_PPIASE"/>
    <property type="match status" value="1"/>
</dbReference>
<dbReference type="Gene3D" id="3.10.50.40">
    <property type="match status" value="1"/>
</dbReference>
<gene>
    <name evidence="12" type="ORF">CE91St30_21850</name>
</gene>
<evidence type="ECO:0000256" key="3">
    <source>
        <dbReference type="ARBA" id="ARBA00006577"/>
    </source>
</evidence>
<evidence type="ECO:0000256" key="4">
    <source>
        <dbReference type="ARBA" id="ARBA00022490"/>
    </source>
</evidence>
<dbReference type="EMBL" id="AP025564">
    <property type="protein sequence ID" value="BDE96852.1"/>
    <property type="molecule type" value="Genomic_DNA"/>
</dbReference>
<keyword evidence="5 9" id="KW-0697">Rotamase</keyword>
<evidence type="ECO:0000256" key="8">
    <source>
        <dbReference type="ARBA" id="ARBA00037071"/>
    </source>
</evidence>
<protein>
    <recommendedName>
        <fullName evidence="10">Peptidyl-prolyl cis-trans isomerase</fullName>
        <ecNumber evidence="10">5.2.1.8</ecNumber>
    </recommendedName>
</protein>
<organism evidence="12 13">
    <name type="scientific">Raoultibacter timonensis</name>
    <dbReference type="NCBI Taxonomy" id="1907662"/>
    <lineage>
        <taxon>Bacteria</taxon>
        <taxon>Bacillati</taxon>
        <taxon>Actinomycetota</taxon>
        <taxon>Coriobacteriia</taxon>
        <taxon>Eggerthellales</taxon>
        <taxon>Eggerthellaceae</taxon>
        <taxon>Raoultibacter</taxon>
    </lineage>
</organism>
<accession>A0ABN6MJE4</accession>
<keyword evidence="6" id="KW-0143">Chaperone</keyword>
<evidence type="ECO:0000313" key="13">
    <source>
        <dbReference type="Proteomes" id="UP001320544"/>
    </source>
</evidence>
<feature type="domain" description="PPIase FKBP-type" evidence="11">
    <location>
        <begin position="5"/>
        <end position="98"/>
    </location>
</feature>
<comment type="function">
    <text evidence="8">Also involved in hydrogenase metallocenter assembly, probably by participating in the nickel insertion step. This function in hydrogenase biosynthesis requires chaperone activity and the presence of the metal-binding domain, but not PPIase activity.</text>
</comment>
<dbReference type="SUPFAM" id="SSF54534">
    <property type="entry name" value="FKBP-like"/>
    <property type="match status" value="1"/>
</dbReference>
<dbReference type="InterPro" id="IPR001179">
    <property type="entry name" value="PPIase_FKBP_dom"/>
</dbReference>
<dbReference type="InterPro" id="IPR046357">
    <property type="entry name" value="PPIase_dom_sf"/>
</dbReference>
<dbReference type="Proteomes" id="UP001320544">
    <property type="component" value="Chromosome"/>
</dbReference>
<evidence type="ECO:0000256" key="1">
    <source>
        <dbReference type="ARBA" id="ARBA00000971"/>
    </source>
</evidence>
<evidence type="ECO:0000259" key="11">
    <source>
        <dbReference type="PROSITE" id="PS50059"/>
    </source>
</evidence>
<dbReference type="PANTHER" id="PTHR47861:SF3">
    <property type="entry name" value="FKBP-TYPE PEPTIDYL-PROLYL CIS-TRANS ISOMERASE SLYD"/>
    <property type="match status" value="1"/>
</dbReference>
<reference evidence="12 13" key="1">
    <citation type="submission" date="2022-01" db="EMBL/GenBank/DDBJ databases">
        <title>Novel bile acid biosynthetic pathways are enriched in the microbiome of centenarians.</title>
        <authorList>
            <person name="Sato Y."/>
            <person name="Atarashi K."/>
            <person name="Plichta R.D."/>
            <person name="Arai Y."/>
            <person name="Sasajima S."/>
            <person name="Kearney M.S."/>
            <person name="Suda W."/>
            <person name="Takeshita K."/>
            <person name="Sasaki T."/>
            <person name="Okamoto S."/>
            <person name="Skelly N.A."/>
            <person name="Okamura Y."/>
            <person name="Vlamakis H."/>
            <person name="Li Y."/>
            <person name="Tanoue T."/>
            <person name="Takei H."/>
            <person name="Nittono H."/>
            <person name="Narushima S."/>
            <person name="Irie J."/>
            <person name="Itoh H."/>
            <person name="Moriya K."/>
            <person name="Sugiura Y."/>
            <person name="Suematsu M."/>
            <person name="Moritoki N."/>
            <person name="Shibata S."/>
            <person name="Littman R.D."/>
            <person name="Fischbach A.M."/>
            <person name="Uwamino Y."/>
            <person name="Inoue T."/>
            <person name="Honda A."/>
            <person name="Hattori M."/>
            <person name="Murai T."/>
            <person name="Xavier J.R."/>
            <person name="Hirose N."/>
            <person name="Honda K."/>
        </authorList>
    </citation>
    <scope>NUCLEOTIDE SEQUENCE [LARGE SCALE GENOMIC DNA]</scope>
    <source>
        <strain evidence="12 13">CE91-St30</strain>
    </source>
</reference>
<dbReference type="Pfam" id="PF00254">
    <property type="entry name" value="FKBP_C"/>
    <property type="match status" value="1"/>
</dbReference>
<dbReference type="EC" id="5.2.1.8" evidence="10"/>
<evidence type="ECO:0000256" key="5">
    <source>
        <dbReference type="ARBA" id="ARBA00023110"/>
    </source>
</evidence>
<comment type="catalytic activity">
    <reaction evidence="1 9 10">
        <text>[protein]-peptidylproline (omega=180) = [protein]-peptidylproline (omega=0)</text>
        <dbReference type="Rhea" id="RHEA:16237"/>
        <dbReference type="Rhea" id="RHEA-COMP:10747"/>
        <dbReference type="Rhea" id="RHEA-COMP:10748"/>
        <dbReference type="ChEBI" id="CHEBI:83833"/>
        <dbReference type="ChEBI" id="CHEBI:83834"/>
        <dbReference type="EC" id="5.2.1.8"/>
    </reaction>
</comment>
<evidence type="ECO:0000313" key="12">
    <source>
        <dbReference type="EMBL" id="BDE96852.1"/>
    </source>
</evidence>
<proteinExistence type="inferred from homology"/>
<evidence type="ECO:0000256" key="2">
    <source>
        <dbReference type="ARBA" id="ARBA00004496"/>
    </source>
</evidence>
<evidence type="ECO:0000256" key="7">
    <source>
        <dbReference type="ARBA" id="ARBA00023235"/>
    </source>
</evidence>